<dbReference type="AlphaFoldDB" id="A0A8T2XAB7"/>
<name>A0A8T2XAB7_POPDE</name>
<dbReference type="EMBL" id="JACEGQ020000014">
    <property type="protein sequence ID" value="KAH8489960.1"/>
    <property type="molecule type" value="Genomic_DNA"/>
</dbReference>
<feature type="compositionally biased region" description="Low complexity" evidence="1">
    <location>
        <begin position="132"/>
        <end position="145"/>
    </location>
</feature>
<protein>
    <submittedName>
        <fullName evidence="3">Uncharacterized protein</fullName>
    </submittedName>
</protein>
<evidence type="ECO:0000256" key="2">
    <source>
        <dbReference type="SAM" id="Phobius"/>
    </source>
</evidence>
<reference evidence="3" key="1">
    <citation type="journal article" date="2021" name="J. Hered.">
        <title>Genome Assembly of Salicaceae Populus deltoides (Eastern Cottonwood) I-69 Based on Nanopore Sequencing and Hi-C Technologies.</title>
        <authorList>
            <person name="Bai S."/>
            <person name="Wu H."/>
            <person name="Zhang J."/>
            <person name="Pan Z."/>
            <person name="Zhao W."/>
            <person name="Li Z."/>
            <person name="Tong C."/>
        </authorList>
    </citation>
    <scope>NUCLEOTIDE SEQUENCE</scope>
    <source>
        <tissue evidence="3">Leaf</tissue>
    </source>
</reference>
<accession>A0A8T2XAB7</accession>
<feature type="non-terminal residue" evidence="3">
    <location>
        <position position="157"/>
    </location>
</feature>
<gene>
    <name evidence="3" type="ORF">H0E87_025248</name>
</gene>
<comment type="caution">
    <text evidence="3">The sequence shown here is derived from an EMBL/GenBank/DDBJ whole genome shotgun (WGS) entry which is preliminary data.</text>
</comment>
<evidence type="ECO:0000256" key="1">
    <source>
        <dbReference type="SAM" id="MobiDB-lite"/>
    </source>
</evidence>
<feature type="region of interest" description="Disordered" evidence="1">
    <location>
        <begin position="132"/>
        <end position="157"/>
    </location>
</feature>
<keyword evidence="4" id="KW-1185">Reference proteome</keyword>
<evidence type="ECO:0000313" key="3">
    <source>
        <dbReference type="EMBL" id="KAH8489960.1"/>
    </source>
</evidence>
<keyword evidence="2" id="KW-1133">Transmembrane helix</keyword>
<dbReference type="Proteomes" id="UP000807159">
    <property type="component" value="Chromosome 14"/>
</dbReference>
<feature type="transmembrane region" description="Helical" evidence="2">
    <location>
        <begin position="12"/>
        <end position="30"/>
    </location>
</feature>
<proteinExistence type="predicted"/>
<organism evidence="3 4">
    <name type="scientific">Populus deltoides</name>
    <name type="common">Eastern poplar</name>
    <name type="synonym">Eastern cottonwood</name>
    <dbReference type="NCBI Taxonomy" id="3696"/>
    <lineage>
        <taxon>Eukaryota</taxon>
        <taxon>Viridiplantae</taxon>
        <taxon>Streptophyta</taxon>
        <taxon>Embryophyta</taxon>
        <taxon>Tracheophyta</taxon>
        <taxon>Spermatophyta</taxon>
        <taxon>Magnoliopsida</taxon>
        <taxon>eudicotyledons</taxon>
        <taxon>Gunneridae</taxon>
        <taxon>Pentapetalae</taxon>
        <taxon>rosids</taxon>
        <taxon>fabids</taxon>
        <taxon>Malpighiales</taxon>
        <taxon>Salicaceae</taxon>
        <taxon>Saliceae</taxon>
        <taxon>Populus</taxon>
    </lineage>
</organism>
<sequence length="157" mass="16850">MLQFPQIQIQIPACLLPSPLFVLILILIFTPPPHDPGSQYHVDPSPSINHVFVEDCSDVDEEVDFDSSEEDYEGGSKFFTTPVFAVPPSPFAPPVVTPPTPVLSPSCADSALAAIPALSALKAPMDAHVPLTATTSPGPEPSSSTWRHLFMSNRDTT</sequence>
<evidence type="ECO:0000313" key="4">
    <source>
        <dbReference type="Proteomes" id="UP000807159"/>
    </source>
</evidence>
<keyword evidence="2" id="KW-0812">Transmembrane</keyword>
<keyword evidence="2" id="KW-0472">Membrane</keyword>